<proteinExistence type="predicted"/>
<dbReference type="Proteomes" id="UP001601992">
    <property type="component" value="Unassembled WGS sequence"/>
</dbReference>
<evidence type="ECO:0000256" key="1">
    <source>
        <dbReference type="SAM" id="MobiDB-lite"/>
    </source>
</evidence>
<reference evidence="2 3" key="1">
    <citation type="submission" date="2024-10" db="EMBL/GenBank/DDBJ databases">
        <title>The Natural Products Discovery Center: Release of the First 8490 Sequenced Strains for Exploring Actinobacteria Biosynthetic Diversity.</title>
        <authorList>
            <person name="Kalkreuter E."/>
            <person name="Kautsar S.A."/>
            <person name="Yang D."/>
            <person name="Bader C.D."/>
            <person name="Teijaro C.N."/>
            <person name="Fluegel L."/>
            <person name="Davis C.M."/>
            <person name="Simpson J.R."/>
            <person name="Lauterbach L."/>
            <person name="Steele A.D."/>
            <person name="Gui C."/>
            <person name="Meng S."/>
            <person name="Li G."/>
            <person name="Viehrig K."/>
            <person name="Ye F."/>
            <person name="Su P."/>
            <person name="Kiefer A.F."/>
            <person name="Nichols A."/>
            <person name="Cepeda A.J."/>
            <person name="Yan W."/>
            <person name="Fan B."/>
            <person name="Jiang Y."/>
            <person name="Adhikari A."/>
            <person name="Zheng C.-J."/>
            <person name="Schuster L."/>
            <person name="Cowan T.M."/>
            <person name="Smanski M.J."/>
            <person name="Chevrette M.G."/>
            <person name="De Carvalho L.P.S."/>
            <person name="Shen B."/>
        </authorList>
    </citation>
    <scope>NUCLEOTIDE SEQUENCE [LARGE SCALE GENOMIC DNA]</scope>
    <source>
        <strain evidence="2 3">NPDC002593</strain>
    </source>
</reference>
<name>A0ABW6RRS0_9NOCA</name>
<comment type="caution">
    <text evidence="2">The sequence shown here is derived from an EMBL/GenBank/DDBJ whole genome shotgun (WGS) entry which is preliminary data.</text>
</comment>
<keyword evidence="3" id="KW-1185">Reference proteome</keyword>
<gene>
    <name evidence="2" type="ORF">ACFYXQ_02815</name>
</gene>
<dbReference type="EMBL" id="JBIAQY010000001">
    <property type="protein sequence ID" value="MFF3566694.1"/>
    <property type="molecule type" value="Genomic_DNA"/>
</dbReference>
<evidence type="ECO:0000313" key="2">
    <source>
        <dbReference type="EMBL" id="MFF3566694.1"/>
    </source>
</evidence>
<feature type="compositionally biased region" description="Low complexity" evidence="1">
    <location>
        <begin position="97"/>
        <end position="142"/>
    </location>
</feature>
<sequence length="511" mass="49371">MNAPIDPSISELLRGSSLAPMMDQPVSHILHSMGLPQLPAIPPLPPLPGLPPMPVIDLTAIVRPLTDMASSFGTGQFGGAGVHPAVGVAPAPAPTTSNPVNNPAAQNNSPAPQASKPQAAAPQPATPGAPAGNNAPGSPTAAQPNVDPTQVLTAITTGLQTAMQLGMSALQVVMQMWQGQGAQQAASTGAQARASGSQLATQSTGQKAILGAGATSVFTGGALMATVMGKYMTTMALTAPALSVPGGAAFMVAETAEAIAEALAVITKTRVELTIHSANMTEAGQKVEVSSTPTGVNAASQASTAADTAAASSSSSTSELQQLMQMISPVGQLLTTGVQSATQLGEAAKTLIPGVSATPTAASASADKTALGAYKGSDPKSSSAAGGGGAGGVAAVPATPLTPYIGTQLAGGSTFGPGGAAAAEALAAEPVATSTPMSATSPMVPMAGAGAAAAAARGIGGAGDADGGVNSNLVTGVNGDEVVGDLNGATLPVVGAYVRAVEAPPDKELTL</sequence>
<organism evidence="2 3">
    <name type="scientific">Nocardia jiangxiensis</name>
    <dbReference type="NCBI Taxonomy" id="282685"/>
    <lineage>
        <taxon>Bacteria</taxon>
        <taxon>Bacillati</taxon>
        <taxon>Actinomycetota</taxon>
        <taxon>Actinomycetes</taxon>
        <taxon>Mycobacteriales</taxon>
        <taxon>Nocardiaceae</taxon>
        <taxon>Nocardia</taxon>
    </lineage>
</organism>
<protein>
    <submittedName>
        <fullName evidence="2">Uncharacterized protein</fullName>
    </submittedName>
</protein>
<dbReference type="RefSeq" id="WP_040818570.1">
    <property type="nucleotide sequence ID" value="NZ_JBIAQY010000001.1"/>
</dbReference>
<evidence type="ECO:0000313" key="3">
    <source>
        <dbReference type="Proteomes" id="UP001601992"/>
    </source>
</evidence>
<accession>A0ABW6RRS0</accession>
<feature type="region of interest" description="Disordered" evidence="1">
    <location>
        <begin position="88"/>
        <end position="145"/>
    </location>
</feature>